<reference evidence="2" key="1">
    <citation type="submission" date="2023-06" db="EMBL/GenBank/DDBJ databases">
        <title>Genome-scale phylogeny and comparative genomics of the fungal order Sordariales.</title>
        <authorList>
            <consortium name="Lawrence Berkeley National Laboratory"/>
            <person name="Hensen N."/>
            <person name="Bonometti L."/>
            <person name="Westerberg I."/>
            <person name="Brannstrom I.O."/>
            <person name="Guillou S."/>
            <person name="Cros-Aarteil S."/>
            <person name="Calhoun S."/>
            <person name="Haridas S."/>
            <person name="Kuo A."/>
            <person name="Mondo S."/>
            <person name="Pangilinan J."/>
            <person name="Riley R."/>
            <person name="Labutti K."/>
            <person name="Andreopoulos B."/>
            <person name="Lipzen A."/>
            <person name="Chen C."/>
            <person name="Yanf M."/>
            <person name="Daum C."/>
            <person name="Ng V."/>
            <person name="Clum A."/>
            <person name="Steindorff A."/>
            <person name="Ohm R."/>
            <person name="Martin F."/>
            <person name="Silar P."/>
            <person name="Natvig D."/>
            <person name="Lalanne C."/>
            <person name="Gautier V."/>
            <person name="Ament-Velasquez S.L."/>
            <person name="Kruys A."/>
            <person name="Hutchinson M.I."/>
            <person name="Powell A.J."/>
            <person name="Barry K."/>
            <person name="Miller A.N."/>
            <person name="Grigoriev I.V."/>
            <person name="Debuchy R."/>
            <person name="Gladieux P."/>
            <person name="Thoren M.H."/>
            <person name="Johannesson H."/>
        </authorList>
    </citation>
    <scope>NUCLEOTIDE SEQUENCE</scope>
    <source>
        <strain evidence="2">SMH2532-1</strain>
    </source>
</reference>
<dbReference type="Proteomes" id="UP001174936">
    <property type="component" value="Unassembled WGS sequence"/>
</dbReference>
<feature type="region of interest" description="Disordered" evidence="1">
    <location>
        <begin position="1"/>
        <end position="34"/>
    </location>
</feature>
<name>A0AA39YT20_9PEZI</name>
<dbReference type="EMBL" id="JAULSV010000001">
    <property type="protein sequence ID" value="KAK0657147.1"/>
    <property type="molecule type" value="Genomic_DNA"/>
</dbReference>
<accession>A0AA39YT20</accession>
<gene>
    <name evidence="2" type="ORF">B0T16DRAFT_53097</name>
</gene>
<protein>
    <submittedName>
        <fullName evidence="2">Uncharacterized protein</fullName>
    </submittedName>
</protein>
<organism evidence="2 3">
    <name type="scientific">Cercophora newfieldiana</name>
    <dbReference type="NCBI Taxonomy" id="92897"/>
    <lineage>
        <taxon>Eukaryota</taxon>
        <taxon>Fungi</taxon>
        <taxon>Dikarya</taxon>
        <taxon>Ascomycota</taxon>
        <taxon>Pezizomycotina</taxon>
        <taxon>Sordariomycetes</taxon>
        <taxon>Sordariomycetidae</taxon>
        <taxon>Sordariales</taxon>
        <taxon>Lasiosphaeriaceae</taxon>
        <taxon>Cercophora</taxon>
    </lineage>
</organism>
<sequence>MLAVGSPLHAAQETRMGMGGRERASTSALIPPTDTWHRTAPETLRVQALVFRPGNERKLPRQWVDSFRGGQRQLSRHLSIATIPRAPVVLLAELAFLTPSIFSADKRGQVSGLSFWLARVRALPVFFWASAVSLLQRVEKKEGRLPEAARVRPQRLARVQAWNSARLSPPLETRPHRLLLGAMISRGDSGGLPRLYQTVT</sequence>
<proteinExistence type="predicted"/>
<keyword evidence="3" id="KW-1185">Reference proteome</keyword>
<evidence type="ECO:0000313" key="3">
    <source>
        <dbReference type="Proteomes" id="UP001174936"/>
    </source>
</evidence>
<evidence type="ECO:0000256" key="1">
    <source>
        <dbReference type="SAM" id="MobiDB-lite"/>
    </source>
</evidence>
<dbReference type="AlphaFoldDB" id="A0AA39YT20"/>
<comment type="caution">
    <text evidence="2">The sequence shown here is derived from an EMBL/GenBank/DDBJ whole genome shotgun (WGS) entry which is preliminary data.</text>
</comment>
<evidence type="ECO:0000313" key="2">
    <source>
        <dbReference type="EMBL" id="KAK0657147.1"/>
    </source>
</evidence>